<sequence length="78" mass="8060">MTTQTKIVLGILGAAAVGAVVGILMAPEKGSTTRKNIADTAADWADKIGGVLDSGKDKLNKLKGEYKQKANSITSELS</sequence>
<dbReference type="InterPro" id="IPR024623">
    <property type="entry name" value="YtxH"/>
</dbReference>
<accession>A0A9E2W6F6</accession>
<evidence type="ECO:0000313" key="2">
    <source>
        <dbReference type="EMBL" id="MBV4360004.1"/>
    </source>
</evidence>
<name>A0A9E2W6F6_9BACT</name>
<protein>
    <submittedName>
        <fullName evidence="2">YtxH domain-containing protein</fullName>
    </submittedName>
</protein>
<evidence type="ECO:0000313" key="3">
    <source>
        <dbReference type="Proteomes" id="UP000812270"/>
    </source>
</evidence>
<evidence type="ECO:0000256" key="1">
    <source>
        <dbReference type="SAM" id="Phobius"/>
    </source>
</evidence>
<reference evidence="2" key="1">
    <citation type="submission" date="2021-06" db="EMBL/GenBank/DDBJ databases">
        <authorList>
            <person name="Huq M.A."/>
        </authorList>
    </citation>
    <scope>NUCLEOTIDE SEQUENCE</scope>
    <source>
        <strain evidence="2">MAH-26</strain>
    </source>
</reference>
<keyword evidence="1" id="KW-1133">Transmembrane helix</keyword>
<proteinExistence type="predicted"/>
<dbReference type="AlphaFoldDB" id="A0A9E2W6F6"/>
<dbReference type="Pfam" id="PF12732">
    <property type="entry name" value="YtxH"/>
    <property type="match status" value="1"/>
</dbReference>
<dbReference type="EMBL" id="JAHSPG010000016">
    <property type="protein sequence ID" value="MBV4360004.1"/>
    <property type="molecule type" value="Genomic_DNA"/>
</dbReference>
<gene>
    <name evidence="2" type="ORF">KTO63_22755</name>
</gene>
<keyword evidence="3" id="KW-1185">Reference proteome</keyword>
<dbReference type="RefSeq" id="WP_217794259.1">
    <property type="nucleotide sequence ID" value="NZ_JAHSPG010000016.1"/>
</dbReference>
<keyword evidence="1" id="KW-0812">Transmembrane</keyword>
<dbReference type="Proteomes" id="UP000812270">
    <property type="component" value="Unassembled WGS sequence"/>
</dbReference>
<feature type="transmembrane region" description="Helical" evidence="1">
    <location>
        <begin position="6"/>
        <end position="26"/>
    </location>
</feature>
<organism evidence="2 3">
    <name type="scientific">Pinibacter aurantiacus</name>
    <dbReference type="NCBI Taxonomy" id="2851599"/>
    <lineage>
        <taxon>Bacteria</taxon>
        <taxon>Pseudomonadati</taxon>
        <taxon>Bacteroidota</taxon>
        <taxon>Chitinophagia</taxon>
        <taxon>Chitinophagales</taxon>
        <taxon>Chitinophagaceae</taxon>
        <taxon>Pinibacter</taxon>
    </lineage>
</organism>
<keyword evidence="1" id="KW-0472">Membrane</keyword>
<comment type="caution">
    <text evidence="2">The sequence shown here is derived from an EMBL/GenBank/DDBJ whole genome shotgun (WGS) entry which is preliminary data.</text>
</comment>